<dbReference type="Proteomes" id="UP000267027">
    <property type="component" value="Unassembled WGS sequence"/>
</dbReference>
<name>A0A158PLG4_ANGCS</name>
<dbReference type="AlphaFoldDB" id="A0A158PLG4"/>
<reference evidence="4" key="1">
    <citation type="submission" date="2016-04" db="UniProtKB">
        <authorList>
            <consortium name="WormBaseParasite"/>
        </authorList>
    </citation>
    <scope>IDENTIFICATION</scope>
</reference>
<reference evidence="2 3" key="2">
    <citation type="submission" date="2018-11" db="EMBL/GenBank/DDBJ databases">
        <authorList>
            <consortium name="Pathogen Informatics"/>
        </authorList>
    </citation>
    <scope>NUCLEOTIDE SEQUENCE [LARGE SCALE GENOMIC DNA]</scope>
    <source>
        <strain evidence="2 3">Costa Rica</strain>
    </source>
</reference>
<keyword evidence="3" id="KW-1185">Reference proteome</keyword>
<organism evidence="4">
    <name type="scientific">Angiostrongylus costaricensis</name>
    <name type="common">Nematode worm</name>
    <dbReference type="NCBI Taxonomy" id="334426"/>
    <lineage>
        <taxon>Eukaryota</taxon>
        <taxon>Metazoa</taxon>
        <taxon>Ecdysozoa</taxon>
        <taxon>Nematoda</taxon>
        <taxon>Chromadorea</taxon>
        <taxon>Rhabditida</taxon>
        <taxon>Rhabditina</taxon>
        <taxon>Rhabditomorpha</taxon>
        <taxon>Strongyloidea</taxon>
        <taxon>Metastrongylidae</taxon>
        <taxon>Angiostrongylus</taxon>
    </lineage>
</organism>
<protein>
    <submittedName>
        <fullName evidence="4">DUF4283 domain-containing protein</fullName>
    </submittedName>
</protein>
<evidence type="ECO:0000313" key="2">
    <source>
        <dbReference type="EMBL" id="VDM62904.1"/>
    </source>
</evidence>
<feature type="region of interest" description="Disordered" evidence="1">
    <location>
        <begin position="149"/>
        <end position="168"/>
    </location>
</feature>
<proteinExistence type="predicted"/>
<evidence type="ECO:0000313" key="3">
    <source>
        <dbReference type="Proteomes" id="UP000267027"/>
    </source>
</evidence>
<gene>
    <name evidence="2" type="ORF">ACOC_LOCUS11319</name>
</gene>
<dbReference type="EMBL" id="UYYA01004663">
    <property type="protein sequence ID" value="VDM62904.1"/>
    <property type="molecule type" value="Genomic_DNA"/>
</dbReference>
<evidence type="ECO:0000313" key="4">
    <source>
        <dbReference type="WBParaSite" id="ACOC_0001131801-mRNA-1"/>
    </source>
</evidence>
<sequence>MDVPAIVKTGLPLYALHRYLQFESGGMLFYGMREFGNSVVLGMFIKRWVKDRISRMLRNTKEYRSSECERVFVIWKWTFPLIGGWWSSTGLQLDRKCGKKYEEKRVSLELPVQENCVLRDSRLFFMNDRKGEFCEGKFLEETNEMDGIGDEGTGGVRKGRNSGTRGGRRGEDGYGLVFLLVDHKMGSDGAKQVVKGATIRPQFTVPSHILCGIELTYFESNTSIQSLCWSGRDGVDEKKDEVDNMRVEHGRDVTALFDMDMLVVVFTRLARGSH</sequence>
<evidence type="ECO:0000256" key="1">
    <source>
        <dbReference type="SAM" id="MobiDB-lite"/>
    </source>
</evidence>
<accession>A0A158PLG4</accession>
<dbReference type="WBParaSite" id="ACOC_0001131801-mRNA-1">
    <property type="protein sequence ID" value="ACOC_0001131801-mRNA-1"/>
    <property type="gene ID" value="ACOC_0001131801"/>
</dbReference>